<evidence type="ECO:0000313" key="3">
    <source>
        <dbReference type="Proteomes" id="UP000632377"/>
    </source>
</evidence>
<evidence type="ECO:0000313" key="2">
    <source>
        <dbReference type="EMBL" id="MBL4935629.1"/>
    </source>
</evidence>
<dbReference type="EMBL" id="JAESWC010000002">
    <property type="protein sequence ID" value="MBL4935629.1"/>
    <property type="molecule type" value="Genomic_DNA"/>
</dbReference>
<feature type="compositionally biased region" description="Polar residues" evidence="1">
    <location>
        <begin position="1"/>
        <end position="19"/>
    </location>
</feature>
<sequence length="51" mass="5700">MADRSQLINNYTETSTSIPERTRPNNKQMGLGTQEINTSKGKKTSKQNSNT</sequence>
<protein>
    <submittedName>
        <fullName evidence="2">Uncharacterized protein</fullName>
    </submittedName>
</protein>
<name>A0ABS1TBE6_9CLOT</name>
<dbReference type="Proteomes" id="UP000632377">
    <property type="component" value="Unassembled WGS sequence"/>
</dbReference>
<comment type="caution">
    <text evidence="2">The sequence shown here is derived from an EMBL/GenBank/DDBJ whole genome shotgun (WGS) entry which is preliminary data.</text>
</comment>
<proteinExistence type="predicted"/>
<keyword evidence="3" id="KW-1185">Reference proteome</keyword>
<accession>A0ABS1TBE6</accession>
<reference evidence="2 3" key="1">
    <citation type="submission" date="2021-01" db="EMBL/GenBank/DDBJ databases">
        <title>Genome public.</title>
        <authorList>
            <person name="Liu C."/>
            <person name="Sun Q."/>
        </authorList>
    </citation>
    <scope>NUCLEOTIDE SEQUENCE [LARGE SCALE GENOMIC DNA]</scope>
    <source>
        <strain evidence="2 3">YIM B02515</strain>
    </source>
</reference>
<organism evidence="2 3">
    <name type="scientific">Clostridium rhizosphaerae</name>
    <dbReference type="NCBI Taxonomy" id="2803861"/>
    <lineage>
        <taxon>Bacteria</taxon>
        <taxon>Bacillati</taxon>
        <taxon>Bacillota</taxon>
        <taxon>Clostridia</taxon>
        <taxon>Eubacteriales</taxon>
        <taxon>Clostridiaceae</taxon>
        <taxon>Clostridium</taxon>
    </lineage>
</organism>
<feature type="region of interest" description="Disordered" evidence="1">
    <location>
        <begin position="1"/>
        <end position="51"/>
    </location>
</feature>
<dbReference type="RefSeq" id="WP_202748225.1">
    <property type="nucleotide sequence ID" value="NZ_JAESWC010000002.1"/>
</dbReference>
<gene>
    <name evidence="2" type="ORF">JK636_07645</name>
</gene>
<evidence type="ECO:0000256" key="1">
    <source>
        <dbReference type="SAM" id="MobiDB-lite"/>
    </source>
</evidence>